<dbReference type="GO" id="GO:0000403">
    <property type="term" value="F:Y-form DNA binding"/>
    <property type="evidence" value="ECO:0007669"/>
    <property type="project" value="TreeGrafter"/>
</dbReference>
<keyword evidence="4" id="KW-1185">Reference proteome</keyword>
<gene>
    <name evidence="3" type="ORF">BS50DRAFT_576663</name>
</gene>
<dbReference type="EMBL" id="KZ678139">
    <property type="protein sequence ID" value="PSN64045.1"/>
    <property type="molecule type" value="Genomic_DNA"/>
</dbReference>
<evidence type="ECO:0000259" key="2">
    <source>
        <dbReference type="Pfam" id="PF09159"/>
    </source>
</evidence>
<dbReference type="Gene3D" id="3.30.420.10">
    <property type="entry name" value="Ribonuclease H-like superfamily/Ribonuclease H"/>
    <property type="match status" value="1"/>
</dbReference>
<dbReference type="GO" id="GO:0005739">
    <property type="term" value="C:mitochondrion"/>
    <property type="evidence" value="ECO:0007669"/>
    <property type="project" value="TreeGrafter"/>
</dbReference>
<dbReference type="CDD" id="cd16963">
    <property type="entry name" value="CCE1"/>
    <property type="match status" value="1"/>
</dbReference>
<dbReference type="SUPFAM" id="SSF53098">
    <property type="entry name" value="Ribonuclease H-like"/>
    <property type="match status" value="1"/>
</dbReference>
<evidence type="ECO:0000313" key="3">
    <source>
        <dbReference type="EMBL" id="PSN64045.1"/>
    </source>
</evidence>
<dbReference type="OrthoDB" id="5552842at2759"/>
<dbReference type="InterPro" id="IPR012337">
    <property type="entry name" value="RNaseH-like_sf"/>
</dbReference>
<dbReference type="PANTHER" id="PTHR28072">
    <property type="entry name" value="CRUCIFORM CUTTING ENDONUCLEASE 1, MITOCHONDRIAL-RELATED"/>
    <property type="match status" value="1"/>
</dbReference>
<accession>A0A2T2NF23</accession>
<dbReference type="GO" id="GO:0004520">
    <property type="term" value="F:DNA endonuclease activity"/>
    <property type="evidence" value="ECO:0007669"/>
    <property type="project" value="TreeGrafter"/>
</dbReference>
<dbReference type="GO" id="GO:0070336">
    <property type="term" value="F:flap-structured DNA binding"/>
    <property type="evidence" value="ECO:0007669"/>
    <property type="project" value="TreeGrafter"/>
</dbReference>
<dbReference type="InterPro" id="IPR015242">
    <property type="entry name" value="Ydc2_cat"/>
</dbReference>
<name>A0A2T2NF23_CORCC</name>
<feature type="compositionally biased region" description="Basic and acidic residues" evidence="1">
    <location>
        <begin position="377"/>
        <end position="386"/>
    </location>
</feature>
<evidence type="ECO:0000313" key="4">
    <source>
        <dbReference type="Proteomes" id="UP000240883"/>
    </source>
</evidence>
<feature type="compositionally biased region" description="Basic residues" evidence="1">
    <location>
        <begin position="388"/>
        <end position="405"/>
    </location>
</feature>
<dbReference type="PANTHER" id="PTHR28072:SF1">
    <property type="entry name" value="CRUCIFORM CUTTING ENDONUCLEASE 1, MITOCHONDRIAL-RELATED"/>
    <property type="match status" value="1"/>
</dbReference>
<dbReference type="Pfam" id="PF09159">
    <property type="entry name" value="Ydc2-catalyt"/>
    <property type="match status" value="1"/>
</dbReference>
<sequence length="405" mass="45552">MAPKIGPKVATLQGLLSCIGALSSGRKDALITRLSRDLKRPLLPSASKSNRPIRILSIDMGIKNLAFCVADIKARDTQNDPTEMEFQAWRRFDVAEEVLKTNHIREPIKEKAQEHTEFRDDRANEDSDAELYSPSTLSEAAHALVTKTLLPFRPDIILIERQRWRSSSSSAIQQWTLRVNLLEGMLWAVLKTMRGSQDKPTSNRIWHEYEIFSVDPKRVAHFWVEPTINDVVASPRKKSRVKDESIVSDDLEDGDCIGTAREETVKKISRGKVEKKAKIQLLRSWLDTKNPSIISNPNKFGVAPDVDFRFSGEASTTSQALVAAGKKKTTGKGAITDFNGVDLRKVDDVTDCFLQAAAWVVWEKNRHHLLQKWDGKSFEGFDEPVKPKATKAKAARSPRTKKARA</sequence>
<reference evidence="3 4" key="1">
    <citation type="journal article" date="2018" name="Front. Microbiol.">
        <title>Genome-Wide Analysis of Corynespora cassiicola Leaf Fall Disease Putative Effectors.</title>
        <authorList>
            <person name="Lopez D."/>
            <person name="Ribeiro S."/>
            <person name="Label P."/>
            <person name="Fumanal B."/>
            <person name="Venisse J.S."/>
            <person name="Kohler A."/>
            <person name="de Oliveira R.R."/>
            <person name="Labutti K."/>
            <person name="Lipzen A."/>
            <person name="Lail K."/>
            <person name="Bauer D."/>
            <person name="Ohm R.A."/>
            <person name="Barry K.W."/>
            <person name="Spatafora J."/>
            <person name="Grigoriev I.V."/>
            <person name="Martin F.M."/>
            <person name="Pujade-Renaud V."/>
        </authorList>
    </citation>
    <scope>NUCLEOTIDE SEQUENCE [LARGE SCALE GENOMIC DNA]</scope>
    <source>
        <strain evidence="3 4">Philippines</strain>
    </source>
</reference>
<organism evidence="3 4">
    <name type="scientific">Corynespora cassiicola Philippines</name>
    <dbReference type="NCBI Taxonomy" id="1448308"/>
    <lineage>
        <taxon>Eukaryota</taxon>
        <taxon>Fungi</taxon>
        <taxon>Dikarya</taxon>
        <taxon>Ascomycota</taxon>
        <taxon>Pezizomycotina</taxon>
        <taxon>Dothideomycetes</taxon>
        <taxon>Pleosporomycetidae</taxon>
        <taxon>Pleosporales</taxon>
        <taxon>Corynesporascaceae</taxon>
        <taxon>Corynespora</taxon>
    </lineage>
</organism>
<feature type="domain" description="Mitochondrial resolvase Ydc2 catalytic" evidence="2">
    <location>
        <begin position="55"/>
        <end position="368"/>
    </location>
</feature>
<evidence type="ECO:0000256" key="1">
    <source>
        <dbReference type="SAM" id="MobiDB-lite"/>
    </source>
</evidence>
<dbReference type="AlphaFoldDB" id="A0A2T2NF23"/>
<proteinExistence type="predicted"/>
<dbReference type="InterPro" id="IPR036397">
    <property type="entry name" value="RNaseH_sf"/>
</dbReference>
<feature type="region of interest" description="Disordered" evidence="1">
    <location>
        <begin position="377"/>
        <end position="405"/>
    </location>
</feature>
<dbReference type="Proteomes" id="UP000240883">
    <property type="component" value="Unassembled WGS sequence"/>
</dbReference>
<protein>
    <submittedName>
        <fullName evidence="3">Ribonuclease H-like protein</fullName>
    </submittedName>
</protein>
<dbReference type="STRING" id="1448308.A0A2T2NF23"/>
<dbReference type="GO" id="GO:0000402">
    <property type="term" value="F:crossed form four-way junction DNA binding"/>
    <property type="evidence" value="ECO:0007669"/>
    <property type="project" value="TreeGrafter"/>
</dbReference>
<dbReference type="InterPro" id="IPR039197">
    <property type="entry name" value="Mrs1/Cce1"/>
</dbReference>